<comment type="caution">
    <text evidence="2">The sequence shown here is derived from an EMBL/GenBank/DDBJ whole genome shotgun (WGS) entry which is preliminary data.</text>
</comment>
<dbReference type="AlphaFoldDB" id="A0A5A7P0R1"/>
<sequence length="135" mass="14463">MFSSADHSFAAARAPSSANKSTFSLQPATPLHRPPHLRSRPTPSRAPVCSSRYPPEKRVAYKIINSGDSGRLWVQDGMRNSEIGCCEVELGIAGAVGIQEQLIWKSFSSEGAPLAAIPIGKLPGNSEIPPFFCSL</sequence>
<accession>A0A5A7P0R1</accession>
<dbReference type="EMBL" id="BKCP01001113">
    <property type="protein sequence ID" value="GER26369.1"/>
    <property type="molecule type" value="Genomic_DNA"/>
</dbReference>
<reference evidence="3" key="1">
    <citation type="journal article" date="2019" name="Curr. Biol.">
        <title>Genome Sequence of Striga asiatica Provides Insight into the Evolution of Plant Parasitism.</title>
        <authorList>
            <person name="Yoshida S."/>
            <person name="Kim S."/>
            <person name="Wafula E.K."/>
            <person name="Tanskanen J."/>
            <person name="Kim Y.M."/>
            <person name="Honaas L."/>
            <person name="Yang Z."/>
            <person name="Spallek T."/>
            <person name="Conn C.E."/>
            <person name="Ichihashi Y."/>
            <person name="Cheong K."/>
            <person name="Cui S."/>
            <person name="Der J.P."/>
            <person name="Gundlach H."/>
            <person name="Jiao Y."/>
            <person name="Hori C."/>
            <person name="Ishida J.K."/>
            <person name="Kasahara H."/>
            <person name="Kiba T."/>
            <person name="Kim M.S."/>
            <person name="Koo N."/>
            <person name="Laohavisit A."/>
            <person name="Lee Y.H."/>
            <person name="Lumba S."/>
            <person name="McCourt P."/>
            <person name="Mortimer J.C."/>
            <person name="Mutuku J.M."/>
            <person name="Nomura T."/>
            <person name="Sasaki-Sekimoto Y."/>
            <person name="Seto Y."/>
            <person name="Wang Y."/>
            <person name="Wakatake T."/>
            <person name="Sakakibara H."/>
            <person name="Demura T."/>
            <person name="Yamaguchi S."/>
            <person name="Yoneyama K."/>
            <person name="Manabe R.I."/>
            <person name="Nelson D.C."/>
            <person name="Schulman A.H."/>
            <person name="Timko M.P."/>
            <person name="dePamphilis C.W."/>
            <person name="Choi D."/>
            <person name="Shirasu K."/>
        </authorList>
    </citation>
    <scope>NUCLEOTIDE SEQUENCE [LARGE SCALE GENOMIC DNA]</scope>
    <source>
        <strain evidence="3">cv. UVA1</strain>
    </source>
</reference>
<organism evidence="2 3">
    <name type="scientific">Striga asiatica</name>
    <name type="common">Asiatic witchweed</name>
    <name type="synonym">Buchnera asiatica</name>
    <dbReference type="NCBI Taxonomy" id="4170"/>
    <lineage>
        <taxon>Eukaryota</taxon>
        <taxon>Viridiplantae</taxon>
        <taxon>Streptophyta</taxon>
        <taxon>Embryophyta</taxon>
        <taxon>Tracheophyta</taxon>
        <taxon>Spermatophyta</taxon>
        <taxon>Magnoliopsida</taxon>
        <taxon>eudicotyledons</taxon>
        <taxon>Gunneridae</taxon>
        <taxon>Pentapetalae</taxon>
        <taxon>asterids</taxon>
        <taxon>lamiids</taxon>
        <taxon>Lamiales</taxon>
        <taxon>Orobanchaceae</taxon>
        <taxon>Buchnereae</taxon>
        <taxon>Striga</taxon>
    </lineage>
</organism>
<keyword evidence="3" id="KW-1185">Reference proteome</keyword>
<evidence type="ECO:0000256" key="1">
    <source>
        <dbReference type="SAM" id="MobiDB-lite"/>
    </source>
</evidence>
<evidence type="ECO:0000313" key="2">
    <source>
        <dbReference type="EMBL" id="GER26369.1"/>
    </source>
</evidence>
<name>A0A5A7P0R1_STRAF</name>
<proteinExistence type="predicted"/>
<dbReference type="Proteomes" id="UP000325081">
    <property type="component" value="Unassembled WGS sequence"/>
</dbReference>
<feature type="region of interest" description="Disordered" evidence="1">
    <location>
        <begin position="1"/>
        <end position="51"/>
    </location>
</feature>
<protein>
    <submittedName>
        <fullName evidence="2">Cytochrome P450</fullName>
    </submittedName>
</protein>
<gene>
    <name evidence="2" type="ORF">STAS_02015</name>
</gene>
<feature type="compositionally biased region" description="Polar residues" evidence="1">
    <location>
        <begin position="16"/>
        <end position="27"/>
    </location>
</feature>
<evidence type="ECO:0000313" key="3">
    <source>
        <dbReference type="Proteomes" id="UP000325081"/>
    </source>
</evidence>